<organism evidence="1 2">
    <name type="scientific">Friedmanniomyces simplex</name>
    <dbReference type="NCBI Taxonomy" id="329884"/>
    <lineage>
        <taxon>Eukaryota</taxon>
        <taxon>Fungi</taxon>
        <taxon>Dikarya</taxon>
        <taxon>Ascomycota</taxon>
        <taxon>Pezizomycotina</taxon>
        <taxon>Dothideomycetes</taxon>
        <taxon>Dothideomycetidae</taxon>
        <taxon>Mycosphaerellales</taxon>
        <taxon>Teratosphaeriaceae</taxon>
        <taxon>Friedmanniomyces</taxon>
    </lineage>
</organism>
<feature type="non-terminal residue" evidence="1">
    <location>
        <position position="1"/>
    </location>
</feature>
<gene>
    <name evidence="1" type="ORF">B0A55_13126</name>
</gene>
<accession>A0A4U0V087</accession>
<dbReference type="OrthoDB" id="194358at2759"/>
<dbReference type="STRING" id="329884.A0A4U0V087"/>
<keyword evidence="2" id="KW-1185">Reference proteome</keyword>
<dbReference type="AlphaFoldDB" id="A0A4U0V087"/>
<comment type="caution">
    <text evidence="1">The sequence shown here is derived from an EMBL/GenBank/DDBJ whole genome shotgun (WGS) entry which is preliminary data.</text>
</comment>
<proteinExistence type="predicted"/>
<sequence>YTSVRPEGPTSEPLVWQAGRATSAAPGLFTPLVLPGLGTFQDEKDAEHRYFRLNVQFGDQEPRLDDIGAMEKLSQDVNLSKNDQQLTEIKLALLASSFFFELKRAPKFDASGFYICQGEIRVRGDHTKVFMALRQMSNGPIEFHKDGVPLGKADHSTD</sequence>
<name>A0A4U0V087_9PEZI</name>
<reference evidence="1 2" key="1">
    <citation type="submission" date="2017-03" db="EMBL/GenBank/DDBJ databases">
        <title>Genomes of endolithic fungi from Antarctica.</title>
        <authorList>
            <person name="Coleine C."/>
            <person name="Masonjones S."/>
            <person name="Stajich J.E."/>
        </authorList>
    </citation>
    <scope>NUCLEOTIDE SEQUENCE [LARGE SCALE GENOMIC DNA]</scope>
    <source>
        <strain evidence="1 2">CCFEE 5184</strain>
    </source>
</reference>
<dbReference type="Proteomes" id="UP000309340">
    <property type="component" value="Unassembled WGS sequence"/>
</dbReference>
<dbReference type="EMBL" id="NAJQ01002584">
    <property type="protein sequence ID" value="TKA41026.1"/>
    <property type="molecule type" value="Genomic_DNA"/>
</dbReference>
<evidence type="ECO:0000313" key="1">
    <source>
        <dbReference type="EMBL" id="TKA41026.1"/>
    </source>
</evidence>
<protein>
    <submittedName>
        <fullName evidence="1">Uncharacterized protein</fullName>
    </submittedName>
</protein>
<evidence type="ECO:0000313" key="2">
    <source>
        <dbReference type="Proteomes" id="UP000309340"/>
    </source>
</evidence>
<feature type="non-terminal residue" evidence="1">
    <location>
        <position position="158"/>
    </location>
</feature>